<gene>
    <name evidence="2" type="ORF">SNE25_12065</name>
</gene>
<protein>
    <submittedName>
        <fullName evidence="2">Uncharacterized protein</fullName>
    </submittedName>
</protein>
<keyword evidence="1" id="KW-1133">Transmembrane helix</keyword>
<organism evidence="2 3">
    <name type="scientific">Mucilaginibacter sabulilitoris</name>
    <dbReference type="NCBI Taxonomy" id="1173583"/>
    <lineage>
        <taxon>Bacteria</taxon>
        <taxon>Pseudomonadati</taxon>
        <taxon>Bacteroidota</taxon>
        <taxon>Sphingobacteriia</taxon>
        <taxon>Sphingobacteriales</taxon>
        <taxon>Sphingobacteriaceae</taxon>
        <taxon>Mucilaginibacter</taxon>
    </lineage>
</organism>
<dbReference type="EMBL" id="CP139558">
    <property type="protein sequence ID" value="WPU96253.1"/>
    <property type="molecule type" value="Genomic_DNA"/>
</dbReference>
<dbReference type="Proteomes" id="UP001324380">
    <property type="component" value="Chromosome"/>
</dbReference>
<evidence type="ECO:0000256" key="1">
    <source>
        <dbReference type="SAM" id="Phobius"/>
    </source>
</evidence>
<accession>A0ABZ0TT30</accession>
<keyword evidence="1" id="KW-0812">Transmembrane</keyword>
<proteinExistence type="predicted"/>
<name>A0ABZ0TT30_9SPHI</name>
<dbReference type="RefSeq" id="WP_321565352.1">
    <property type="nucleotide sequence ID" value="NZ_CP139558.1"/>
</dbReference>
<keyword evidence="3" id="KW-1185">Reference proteome</keyword>
<sequence>MRQKRPEYPLVTVCALFGVSRQAYYLAHHKASRTSIAHMVVLTLVGEFGAAVPMLGTRKLLHMLIPEMEKHEIKMGRDLLYDLLRFHGLLIRRRRS</sequence>
<keyword evidence="1" id="KW-0472">Membrane</keyword>
<reference evidence="2 3" key="1">
    <citation type="submission" date="2023-11" db="EMBL/GenBank/DDBJ databases">
        <title>Analysis of the Genomes of Mucilaginibacter gossypii cycad 4 and M. sabulilitoris SNA2: microbes with the potential for plant growth promotion.</title>
        <authorList>
            <person name="Hirsch A.M."/>
            <person name="Humm E."/>
            <person name="Rubbi M."/>
            <person name="Del Vecchio G."/>
            <person name="Ha S.M."/>
            <person name="Pellegrini M."/>
            <person name="Gunsalus R.P."/>
        </authorList>
    </citation>
    <scope>NUCLEOTIDE SEQUENCE [LARGE SCALE GENOMIC DNA]</scope>
    <source>
        <strain evidence="2 3">SNA2</strain>
    </source>
</reference>
<feature type="transmembrane region" description="Helical" evidence="1">
    <location>
        <begin position="37"/>
        <end position="56"/>
    </location>
</feature>
<evidence type="ECO:0000313" key="3">
    <source>
        <dbReference type="Proteomes" id="UP001324380"/>
    </source>
</evidence>
<evidence type="ECO:0000313" key="2">
    <source>
        <dbReference type="EMBL" id="WPU96253.1"/>
    </source>
</evidence>